<accession>A0A0D3EB18</accession>
<dbReference type="EnsemblPlants" id="Bo9g117500.1">
    <property type="protein sequence ID" value="Bo9g117500.1"/>
    <property type="gene ID" value="Bo9g117500"/>
</dbReference>
<evidence type="ECO:0000256" key="1">
    <source>
        <dbReference type="SAM" id="MobiDB-lite"/>
    </source>
</evidence>
<dbReference type="AlphaFoldDB" id="A0A0D3EB18"/>
<keyword evidence="3" id="KW-1185">Reference proteome</keyword>
<reference evidence="2" key="2">
    <citation type="submission" date="2015-03" db="UniProtKB">
        <authorList>
            <consortium name="EnsemblPlants"/>
        </authorList>
    </citation>
    <scope>IDENTIFICATION</scope>
</reference>
<evidence type="ECO:0000313" key="2">
    <source>
        <dbReference type="EnsemblPlants" id="Bo9g117500.1"/>
    </source>
</evidence>
<dbReference type="Pfam" id="PF04827">
    <property type="entry name" value="Plant_tran"/>
    <property type="match status" value="1"/>
</dbReference>
<dbReference type="PANTHER" id="PTHR47150">
    <property type="entry name" value="OS12G0169200 PROTEIN"/>
    <property type="match status" value="1"/>
</dbReference>
<name>A0A0D3EB18_BRAOL</name>
<feature type="compositionally biased region" description="Basic residues" evidence="1">
    <location>
        <begin position="306"/>
        <end position="315"/>
    </location>
</feature>
<evidence type="ECO:0000313" key="3">
    <source>
        <dbReference type="Proteomes" id="UP000032141"/>
    </source>
</evidence>
<feature type="compositionally biased region" description="Basic and acidic residues" evidence="1">
    <location>
        <begin position="334"/>
        <end position="348"/>
    </location>
</feature>
<proteinExistence type="predicted"/>
<protein>
    <recommendedName>
        <fullName evidence="4">DDE Tnp4 domain-containing protein</fullName>
    </recommendedName>
</protein>
<dbReference type="HOGENOM" id="CLU_012390_1_3_1"/>
<dbReference type="Proteomes" id="UP000032141">
    <property type="component" value="Chromosome C9"/>
</dbReference>
<reference evidence="2 3" key="1">
    <citation type="journal article" date="2014" name="Genome Biol.">
        <title>Transcriptome and methylome profiling reveals relics of genome dominance in the mesopolyploid Brassica oleracea.</title>
        <authorList>
            <person name="Parkin I.A."/>
            <person name="Koh C."/>
            <person name="Tang H."/>
            <person name="Robinson S.J."/>
            <person name="Kagale S."/>
            <person name="Clarke W.E."/>
            <person name="Town C.D."/>
            <person name="Nixon J."/>
            <person name="Krishnakumar V."/>
            <person name="Bidwell S.L."/>
            <person name="Denoeud F."/>
            <person name="Belcram H."/>
            <person name="Links M.G."/>
            <person name="Just J."/>
            <person name="Clarke C."/>
            <person name="Bender T."/>
            <person name="Huebert T."/>
            <person name="Mason A.S."/>
            <person name="Pires J.C."/>
            <person name="Barker G."/>
            <person name="Moore J."/>
            <person name="Walley P.G."/>
            <person name="Manoli S."/>
            <person name="Batley J."/>
            <person name="Edwards D."/>
            <person name="Nelson M.N."/>
            <person name="Wang X."/>
            <person name="Paterson A.H."/>
            <person name="King G."/>
            <person name="Bancroft I."/>
            <person name="Chalhoub B."/>
            <person name="Sharpe A.G."/>
        </authorList>
    </citation>
    <scope>NUCLEOTIDE SEQUENCE</scope>
    <source>
        <strain evidence="2 3">cv. TO1000</strain>
    </source>
</reference>
<dbReference type="PANTHER" id="PTHR47150:SF5">
    <property type="entry name" value="OS07G0546750 PROTEIN"/>
    <property type="match status" value="1"/>
</dbReference>
<evidence type="ECO:0008006" key="4">
    <source>
        <dbReference type="Google" id="ProtNLM"/>
    </source>
</evidence>
<dbReference type="Gramene" id="Bo9g117500.1">
    <property type="protein sequence ID" value="Bo9g117500.1"/>
    <property type="gene ID" value="Bo9g117500"/>
</dbReference>
<dbReference type="InterPro" id="IPR006912">
    <property type="entry name" value="Harbinger_derived_prot"/>
</dbReference>
<feature type="region of interest" description="Disordered" evidence="1">
    <location>
        <begin position="292"/>
        <end position="381"/>
    </location>
</feature>
<feature type="compositionally biased region" description="Gly residues" evidence="1">
    <location>
        <begin position="359"/>
        <end position="372"/>
    </location>
</feature>
<dbReference type="STRING" id="109376.A0A0D3EB18"/>
<organism evidence="2 3">
    <name type="scientific">Brassica oleracea var. oleracea</name>
    <dbReference type="NCBI Taxonomy" id="109376"/>
    <lineage>
        <taxon>Eukaryota</taxon>
        <taxon>Viridiplantae</taxon>
        <taxon>Streptophyta</taxon>
        <taxon>Embryophyta</taxon>
        <taxon>Tracheophyta</taxon>
        <taxon>Spermatophyta</taxon>
        <taxon>Magnoliopsida</taxon>
        <taxon>eudicotyledons</taxon>
        <taxon>Gunneridae</taxon>
        <taxon>Pentapetalae</taxon>
        <taxon>rosids</taxon>
        <taxon>malvids</taxon>
        <taxon>Brassicales</taxon>
        <taxon>Brassicaceae</taxon>
        <taxon>Brassiceae</taxon>
        <taxon>Brassica</taxon>
    </lineage>
</organism>
<sequence length="381" mass="43199">MRKHVFLRIVGDLSSNDNYFTQRVDAANKEGISPLAKCTTAMRMLAYGVVADAVDEYIKIGGTTALECLRRFCKGDIQLYEHEYLRAPTQDDLQRILHVSTLNDINVLDRSPVFDDVEQGNTPRVKFFLNQRPYDMAYYLADGIYPSYPTFVKSIRLPQSEPDKLFAKYQEGCRKDIDRAFGVLQARFKIIREPARMWDIADLAIIMRSCIILHNMIVEDERDTYAQHWTDYDQSEASGSSTPQPFSTEVLPVFANHVRARSELRDSKGMKFLLELVVPCFGSQQFHQSAATADDSISGETQSLMKQRRRRKRVRVAGQPGQAAEWTPSLSVISEHKPAVKETSEKVKEKRKIRRKSDGGGGDASSRSGGGHVRFRSDDFG</sequence>